<feature type="compositionally biased region" description="Acidic residues" evidence="2">
    <location>
        <begin position="385"/>
        <end position="394"/>
    </location>
</feature>
<feature type="region of interest" description="Disordered" evidence="2">
    <location>
        <begin position="270"/>
        <end position="294"/>
    </location>
</feature>
<keyword evidence="1" id="KW-0175">Coiled coil</keyword>
<feature type="region of interest" description="Disordered" evidence="2">
    <location>
        <begin position="381"/>
        <end position="415"/>
    </location>
</feature>
<name>A0AA88KWH5_ARTSF</name>
<gene>
    <name evidence="3" type="ORF">QYM36_016502</name>
</gene>
<evidence type="ECO:0000313" key="4">
    <source>
        <dbReference type="Proteomes" id="UP001187531"/>
    </source>
</evidence>
<dbReference type="InterPro" id="IPR031937">
    <property type="entry name" value="PNISR"/>
</dbReference>
<comment type="caution">
    <text evidence="3">The sequence shown here is derived from an EMBL/GenBank/DDBJ whole genome shotgun (WGS) entry which is preliminary data.</text>
</comment>
<evidence type="ECO:0000313" key="3">
    <source>
        <dbReference type="EMBL" id="KAK2706482.1"/>
    </source>
</evidence>
<dbReference type="AlphaFoldDB" id="A0AA88KWH5"/>
<dbReference type="EMBL" id="JAVRJZ010000020">
    <property type="protein sequence ID" value="KAK2706482.1"/>
    <property type="molecule type" value="Genomic_DNA"/>
</dbReference>
<dbReference type="Pfam" id="PF15996">
    <property type="entry name" value="PNISR"/>
    <property type="match status" value="1"/>
</dbReference>
<feature type="compositionally biased region" description="Basic and acidic residues" evidence="2">
    <location>
        <begin position="395"/>
        <end position="404"/>
    </location>
</feature>
<evidence type="ECO:0000256" key="2">
    <source>
        <dbReference type="SAM" id="MobiDB-lite"/>
    </source>
</evidence>
<accession>A0AA88KWH5</accession>
<keyword evidence="4" id="KW-1185">Reference proteome</keyword>
<dbReference type="PANTHER" id="PTHR31518">
    <property type="entry name" value="ARGININE/SERINE-RICH PROTEIN PNISR"/>
    <property type="match status" value="1"/>
</dbReference>
<proteinExistence type="predicted"/>
<dbReference type="Proteomes" id="UP001187531">
    <property type="component" value="Unassembled WGS sequence"/>
</dbReference>
<reference evidence="3" key="1">
    <citation type="submission" date="2023-07" db="EMBL/GenBank/DDBJ databases">
        <title>Chromosome-level genome assembly of Artemia franciscana.</title>
        <authorList>
            <person name="Jo E."/>
        </authorList>
    </citation>
    <scope>NUCLEOTIDE SEQUENCE</scope>
    <source>
        <tissue evidence="3">Whole body</tissue>
    </source>
</reference>
<feature type="coiled-coil region" evidence="1">
    <location>
        <begin position="222"/>
        <end position="262"/>
    </location>
</feature>
<organism evidence="3 4">
    <name type="scientific">Artemia franciscana</name>
    <name type="common">Brine shrimp</name>
    <name type="synonym">Artemia sanfranciscana</name>
    <dbReference type="NCBI Taxonomy" id="6661"/>
    <lineage>
        <taxon>Eukaryota</taxon>
        <taxon>Metazoa</taxon>
        <taxon>Ecdysozoa</taxon>
        <taxon>Arthropoda</taxon>
        <taxon>Crustacea</taxon>
        <taxon>Branchiopoda</taxon>
        <taxon>Anostraca</taxon>
        <taxon>Artemiidae</taxon>
        <taxon>Artemia</taxon>
    </lineage>
</organism>
<feature type="compositionally biased region" description="Basic and acidic residues" evidence="2">
    <location>
        <begin position="434"/>
        <end position="449"/>
    </location>
</feature>
<evidence type="ECO:0000256" key="1">
    <source>
        <dbReference type="SAM" id="Coils"/>
    </source>
</evidence>
<sequence length="489" mass="56693">MWQQDSNHSWVDWQAQENICKRLQHDQVDWAALAQQWISMKDTSTGFINNVKEPLLPTPPQPPMVRSEDTMEIEEDIENPLIFDVHHKAAPEPWQQWDNRNEQQVWHPNQHWTAPGCSTVHHVPPPAPPQSPAYWTAPVPHFRPQQPQPGLYVPSLLSLNVPPAPAPRNTAKPLAFLKQERQSLLAESSHKEDDFDAEQEDIPMIDAVKRKQLPAWLREGLEKMEQEKIKKEQIKLQKLQQLENLRKQKEKEEDMRKKEAEEKGLVFIPGKSKFESDSESDTEEPQNPVEPFKVKLEREREALKVEPDFHEPIFKTKEEVFQEMLIKVKRIMTEVLLDVTTVEINSVAKEELSRAKKKASNSALVKGQALQSLSGKLGLGLYDNSDSEESDEEIGVQKESHLESSDDDDDKIKHRIQRYKSSFATKELEIERQNRELEQRTAHLERKFLGQESSAEEESSEEERGNERQVQSNHHALQYDSGFNQMEYV</sequence>
<feature type="region of interest" description="Disordered" evidence="2">
    <location>
        <begin position="434"/>
        <end position="489"/>
    </location>
</feature>
<protein>
    <submittedName>
        <fullName evidence="3">Uncharacterized protein</fullName>
    </submittedName>
</protein>